<keyword evidence="4" id="KW-0597">Phosphoprotein</keyword>
<dbReference type="InterPro" id="IPR036097">
    <property type="entry name" value="HisK_dim/P_sf"/>
</dbReference>
<organism evidence="15 16">
    <name type="scientific">Allonocardiopsis opalescens</name>
    <dbReference type="NCBI Taxonomy" id="1144618"/>
    <lineage>
        <taxon>Bacteria</taxon>
        <taxon>Bacillati</taxon>
        <taxon>Actinomycetota</taxon>
        <taxon>Actinomycetes</taxon>
        <taxon>Streptosporangiales</taxon>
        <taxon>Allonocardiopsis</taxon>
    </lineage>
</organism>
<dbReference type="AlphaFoldDB" id="A0A2T0Q1Q7"/>
<keyword evidence="9" id="KW-0902">Two-component regulatory system</keyword>
<dbReference type="CDD" id="cd00075">
    <property type="entry name" value="HATPase"/>
    <property type="match status" value="1"/>
</dbReference>
<evidence type="ECO:0000256" key="5">
    <source>
        <dbReference type="ARBA" id="ARBA00022679"/>
    </source>
</evidence>
<dbReference type="Gene3D" id="1.10.287.130">
    <property type="match status" value="1"/>
</dbReference>
<feature type="domain" description="HAMP" evidence="14">
    <location>
        <begin position="196"/>
        <end position="249"/>
    </location>
</feature>
<keyword evidence="7 15" id="KW-0418">Kinase</keyword>
<dbReference type="GO" id="GO:0005886">
    <property type="term" value="C:plasma membrane"/>
    <property type="evidence" value="ECO:0007669"/>
    <property type="project" value="UniProtKB-SubCell"/>
</dbReference>
<dbReference type="PANTHER" id="PTHR45436:SF5">
    <property type="entry name" value="SENSOR HISTIDINE KINASE TRCS"/>
    <property type="match status" value="1"/>
</dbReference>
<evidence type="ECO:0000313" key="16">
    <source>
        <dbReference type="Proteomes" id="UP000237846"/>
    </source>
</evidence>
<dbReference type="Pfam" id="PF00512">
    <property type="entry name" value="HisKA"/>
    <property type="match status" value="1"/>
</dbReference>
<evidence type="ECO:0000256" key="8">
    <source>
        <dbReference type="ARBA" id="ARBA00022989"/>
    </source>
</evidence>
<dbReference type="PROSITE" id="PS50885">
    <property type="entry name" value="HAMP"/>
    <property type="match status" value="1"/>
</dbReference>
<dbReference type="PANTHER" id="PTHR45436">
    <property type="entry name" value="SENSOR HISTIDINE KINASE YKOH"/>
    <property type="match status" value="1"/>
</dbReference>
<dbReference type="EMBL" id="PVZC01000005">
    <property type="protein sequence ID" value="PRX97734.1"/>
    <property type="molecule type" value="Genomic_DNA"/>
</dbReference>
<dbReference type="Pfam" id="PF00672">
    <property type="entry name" value="HAMP"/>
    <property type="match status" value="1"/>
</dbReference>
<evidence type="ECO:0000256" key="4">
    <source>
        <dbReference type="ARBA" id="ARBA00022553"/>
    </source>
</evidence>
<accession>A0A2T0Q1Q7</accession>
<comment type="caution">
    <text evidence="15">The sequence shown here is derived from an EMBL/GenBank/DDBJ whole genome shotgun (WGS) entry which is preliminary data.</text>
</comment>
<dbReference type="Proteomes" id="UP000237846">
    <property type="component" value="Unassembled WGS sequence"/>
</dbReference>
<dbReference type="InterPro" id="IPR050428">
    <property type="entry name" value="TCS_sensor_his_kinase"/>
</dbReference>
<dbReference type="SMART" id="SM00388">
    <property type="entry name" value="HisKA"/>
    <property type="match status" value="1"/>
</dbReference>
<evidence type="ECO:0000259" key="14">
    <source>
        <dbReference type="PROSITE" id="PS50885"/>
    </source>
</evidence>
<dbReference type="InterPro" id="IPR003594">
    <property type="entry name" value="HATPase_dom"/>
</dbReference>
<protein>
    <recommendedName>
        <fullName evidence="3">histidine kinase</fullName>
        <ecNumber evidence="3">2.7.13.3</ecNumber>
    </recommendedName>
</protein>
<evidence type="ECO:0000256" key="2">
    <source>
        <dbReference type="ARBA" id="ARBA00004236"/>
    </source>
</evidence>
<evidence type="ECO:0000256" key="11">
    <source>
        <dbReference type="SAM" id="MobiDB-lite"/>
    </source>
</evidence>
<dbReference type="Pfam" id="PF02518">
    <property type="entry name" value="HATPase_c"/>
    <property type="match status" value="1"/>
</dbReference>
<feature type="transmembrane region" description="Helical" evidence="12">
    <location>
        <begin position="174"/>
        <end position="195"/>
    </location>
</feature>
<dbReference type="SMART" id="SM00304">
    <property type="entry name" value="HAMP"/>
    <property type="match status" value="1"/>
</dbReference>
<keyword evidence="16" id="KW-1185">Reference proteome</keyword>
<proteinExistence type="predicted"/>
<keyword evidence="5" id="KW-0808">Transferase</keyword>
<feature type="region of interest" description="Disordered" evidence="11">
    <location>
        <begin position="292"/>
        <end position="325"/>
    </location>
</feature>
<evidence type="ECO:0000313" key="15">
    <source>
        <dbReference type="EMBL" id="PRX97734.1"/>
    </source>
</evidence>
<dbReference type="PRINTS" id="PR00344">
    <property type="entry name" value="BCTRLSENSOR"/>
</dbReference>
<keyword evidence="6 12" id="KW-0812">Transmembrane</keyword>
<evidence type="ECO:0000256" key="10">
    <source>
        <dbReference type="ARBA" id="ARBA00023136"/>
    </source>
</evidence>
<evidence type="ECO:0000256" key="6">
    <source>
        <dbReference type="ARBA" id="ARBA00022692"/>
    </source>
</evidence>
<evidence type="ECO:0000259" key="13">
    <source>
        <dbReference type="PROSITE" id="PS50109"/>
    </source>
</evidence>
<evidence type="ECO:0000256" key="7">
    <source>
        <dbReference type="ARBA" id="ARBA00022777"/>
    </source>
</evidence>
<dbReference type="InterPro" id="IPR003661">
    <property type="entry name" value="HisK_dim/P_dom"/>
</dbReference>
<dbReference type="PROSITE" id="PS50109">
    <property type="entry name" value="HIS_KIN"/>
    <property type="match status" value="1"/>
</dbReference>
<dbReference type="SUPFAM" id="SSF47384">
    <property type="entry name" value="Homodimeric domain of signal transducing histidine kinase"/>
    <property type="match status" value="1"/>
</dbReference>
<dbReference type="SUPFAM" id="SSF158472">
    <property type="entry name" value="HAMP domain-like"/>
    <property type="match status" value="1"/>
</dbReference>
<dbReference type="EC" id="2.7.13.3" evidence="3"/>
<comment type="catalytic activity">
    <reaction evidence="1">
        <text>ATP + protein L-histidine = ADP + protein N-phospho-L-histidine.</text>
        <dbReference type="EC" id="2.7.13.3"/>
    </reaction>
</comment>
<keyword evidence="8 12" id="KW-1133">Transmembrane helix</keyword>
<dbReference type="InterPro" id="IPR005467">
    <property type="entry name" value="His_kinase_dom"/>
</dbReference>
<keyword evidence="10 12" id="KW-0472">Membrane</keyword>
<dbReference type="InterPro" id="IPR003660">
    <property type="entry name" value="HAMP_dom"/>
</dbReference>
<feature type="transmembrane region" description="Helical" evidence="12">
    <location>
        <begin position="20"/>
        <end position="44"/>
    </location>
</feature>
<dbReference type="Gene3D" id="3.30.565.10">
    <property type="entry name" value="Histidine kinase-like ATPase, C-terminal domain"/>
    <property type="match status" value="1"/>
</dbReference>
<evidence type="ECO:0000256" key="1">
    <source>
        <dbReference type="ARBA" id="ARBA00000085"/>
    </source>
</evidence>
<dbReference type="GO" id="GO:0000155">
    <property type="term" value="F:phosphorelay sensor kinase activity"/>
    <property type="evidence" value="ECO:0007669"/>
    <property type="project" value="InterPro"/>
</dbReference>
<evidence type="ECO:0000256" key="9">
    <source>
        <dbReference type="ARBA" id="ARBA00023012"/>
    </source>
</evidence>
<dbReference type="InterPro" id="IPR036890">
    <property type="entry name" value="HATPase_C_sf"/>
</dbReference>
<dbReference type="InterPro" id="IPR004358">
    <property type="entry name" value="Sig_transdc_His_kin-like_C"/>
</dbReference>
<gene>
    <name evidence="15" type="ORF">CLV72_10584</name>
</gene>
<comment type="subcellular location">
    <subcellularLocation>
        <location evidence="2">Cell membrane</location>
    </subcellularLocation>
</comment>
<name>A0A2T0Q1Q7_9ACTN</name>
<dbReference type="SMART" id="SM00387">
    <property type="entry name" value="HATPase_c"/>
    <property type="match status" value="1"/>
</dbReference>
<dbReference type="SUPFAM" id="SSF55874">
    <property type="entry name" value="ATPase domain of HSP90 chaperone/DNA topoisomerase II/histidine kinase"/>
    <property type="match status" value="1"/>
</dbReference>
<evidence type="ECO:0000256" key="12">
    <source>
        <dbReference type="SAM" id="Phobius"/>
    </source>
</evidence>
<evidence type="ECO:0000256" key="3">
    <source>
        <dbReference type="ARBA" id="ARBA00012438"/>
    </source>
</evidence>
<feature type="compositionally biased region" description="Low complexity" evidence="11">
    <location>
        <begin position="300"/>
        <end position="323"/>
    </location>
</feature>
<feature type="domain" description="Histidine kinase" evidence="13">
    <location>
        <begin position="271"/>
        <end position="522"/>
    </location>
</feature>
<reference evidence="15 16" key="1">
    <citation type="submission" date="2018-03" db="EMBL/GenBank/DDBJ databases">
        <title>Genomic Encyclopedia of Archaeal and Bacterial Type Strains, Phase II (KMG-II): from individual species to whole genera.</title>
        <authorList>
            <person name="Goeker M."/>
        </authorList>
    </citation>
    <scope>NUCLEOTIDE SEQUENCE [LARGE SCALE GENOMIC DNA]</scope>
    <source>
        <strain evidence="15 16">DSM 45601</strain>
    </source>
</reference>
<dbReference type="CDD" id="cd06225">
    <property type="entry name" value="HAMP"/>
    <property type="match status" value="1"/>
</dbReference>
<dbReference type="CDD" id="cd00082">
    <property type="entry name" value="HisKA"/>
    <property type="match status" value="1"/>
</dbReference>
<sequence length="526" mass="54323">MSAVEGGRAGPLGWWRRVPLWARLIVVTLALVAGALALTGFFGVQLLRGHLEQRVDQELLGTTRNEPPPLPPDLDGPQPRSILTLRPGAIVVWVDGGGVVDTGGAPPAGQSPPGESALVEAARTLAPGQIATLPAAVPGDYPWRAAASQAPSGLRQVVAYSLADVESTVDQLTAINLAIGAAVLAALSAAGFALVRVTLRPLGRIGATAEAIAAGDLSRRVPSWPASTEMGRLSRSLNGMLGQIERAFRAREDSERQARASEDRMRRFVADASHELRTPLTSISGYAQLYRQAGTGSGPAGRTDPAPGPGARAGARPGTAGAASVPDVPALFGRIEAEARRMGTLVDDLLLLARLDRHRPLERAPVDLFALAADAVLDARARDPDRPIELVRLDGPADTVAPVTVSGDETGLRQVLDNLVGNALTHTPPGTPVEVRVGLLAPPDGPGRAVVAVADQGPGISPELADRVFERFYRPDPARARGGAGLGLSIVAALVTAHGGTVDLTPAESGGSVFTVSLPPADGPPP</sequence>
<dbReference type="Gene3D" id="6.10.340.10">
    <property type="match status" value="1"/>
</dbReference>